<protein>
    <submittedName>
        <fullName evidence="7">NAD(P)/FAD-dependent oxidoreductase</fullName>
    </submittedName>
</protein>
<accession>A0ABW0W2K1</accession>
<dbReference type="InterPro" id="IPR028202">
    <property type="entry name" value="Reductase_C"/>
</dbReference>
<dbReference type="PRINTS" id="PR00411">
    <property type="entry name" value="PNDRDTASEI"/>
</dbReference>
<evidence type="ECO:0000259" key="5">
    <source>
        <dbReference type="Pfam" id="PF07992"/>
    </source>
</evidence>
<evidence type="ECO:0000256" key="4">
    <source>
        <dbReference type="ARBA" id="ARBA00023002"/>
    </source>
</evidence>
<dbReference type="InterPro" id="IPR036188">
    <property type="entry name" value="FAD/NAD-bd_sf"/>
</dbReference>
<dbReference type="InterPro" id="IPR023753">
    <property type="entry name" value="FAD/NAD-binding_dom"/>
</dbReference>
<sequence length="416" mass="44487">MNTNGMVIIGAGEAGTRAALELRELGWKGAITLIGDEKRSPYERPPLSKSYLTSQEAREPATIVNVDTLRERGIQFLTGDAAVRIDRDRHEVELASGSRISYERLLLATGARPRQLQTGGSGDGRLLYLRRIEDAAAIREKLVPGNCIAVIGGGFIGLETAAAAIERGCRVTLIEAAPRILIRGVPEAVAAMVEKRHRAAGVEFRTGVGISTVEVDGEGVAVILADSSRIAADAVIAGIGAVPETSLAESCGLDTDNGIKVDERLGTSDSHIFAAGDCCSFPHPLYDGKRIRLEAWRNAKDQGQHAAGSMLGKTNPYDVVPWFWSDQYEMTLQVSGLADATVSMIERDHGESAKLFFHLDADGRLIAASGMDPGGGISKEIRLAEMLIEKRAKPDPAALANPTVRLKALLRECEVG</sequence>
<evidence type="ECO:0000256" key="2">
    <source>
        <dbReference type="ARBA" id="ARBA00022630"/>
    </source>
</evidence>
<organism evidence="7 8">
    <name type="scientific">Paenibacillus solisilvae</name>
    <dbReference type="NCBI Taxonomy" id="2486751"/>
    <lineage>
        <taxon>Bacteria</taxon>
        <taxon>Bacillati</taxon>
        <taxon>Bacillota</taxon>
        <taxon>Bacilli</taxon>
        <taxon>Bacillales</taxon>
        <taxon>Paenibacillaceae</taxon>
        <taxon>Paenibacillus</taxon>
    </lineage>
</organism>
<dbReference type="Gene3D" id="3.30.390.30">
    <property type="match status" value="1"/>
</dbReference>
<evidence type="ECO:0000313" key="7">
    <source>
        <dbReference type="EMBL" id="MFC5650605.1"/>
    </source>
</evidence>
<evidence type="ECO:0000256" key="1">
    <source>
        <dbReference type="ARBA" id="ARBA00001974"/>
    </source>
</evidence>
<feature type="domain" description="Reductase C-terminal" evidence="6">
    <location>
        <begin position="322"/>
        <end position="410"/>
    </location>
</feature>
<comment type="cofactor">
    <cofactor evidence="1">
        <name>FAD</name>
        <dbReference type="ChEBI" id="CHEBI:57692"/>
    </cofactor>
</comment>
<keyword evidence="3" id="KW-0274">FAD</keyword>
<reference evidence="8" key="1">
    <citation type="journal article" date="2019" name="Int. J. Syst. Evol. Microbiol.">
        <title>The Global Catalogue of Microorganisms (GCM) 10K type strain sequencing project: providing services to taxonomists for standard genome sequencing and annotation.</title>
        <authorList>
            <consortium name="The Broad Institute Genomics Platform"/>
            <consortium name="The Broad Institute Genome Sequencing Center for Infectious Disease"/>
            <person name="Wu L."/>
            <person name="Ma J."/>
        </authorList>
    </citation>
    <scope>NUCLEOTIDE SEQUENCE [LARGE SCALE GENOMIC DNA]</scope>
    <source>
        <strain evidence="8">CGMCC 1.3240</strain>
    </source>
</reference>
<keyword evidence="8" id="KW-1185">Reference proteome</keyword>
<proteinExistence type="predicted"/>
<dbReference type="PRINTS" id="PR00368">
    <property type="entry name" value="FADPNR"/>
</dbReference>
<dbReference type="Gene3D" id="3.50.50.60">
    <property type="entry name" value="FAD/NAD(P)-binding domain"/>
    <property type="match status" value="2"/>
</dbReference>
<dbReference type="PANTHER" id="PTHR43557">
    <property type="entry name" value="APOPTOSIS-INDUCING FACTOR 1"/>
    <property type="match status" value="1"/>
</dbReference>
<dbReference type="InterPro" id="IPR050446">
    <property type="entry name" value="FAD-oxidoreductase/Apoptosis"/>
</dbReference>
<keyword evidence="2" id="KW-0285">Flavoprotein</keyword>
<dbReference type="EMBL" id="JBHSOW010000058">
    <property type="protein sequence ID" value="MFC5650605.1"/>
    <property type="molecule type" value="Genomic_DNA"/>
</dbReference>
<dbReference type="InterPro" id="IPR016156">
    <property type="entry name" value="FAD/NAD-linked_Rdtase_dimer_sf"/>
</dbReference>
<name>A0ABW0W2K1_9BACL</name>
<dbReference type="PANTHER" id="PTHR43557:SF2">
    <property type="entry name" value="RIESKE DOMAIN-CONTAINING PROTEIN-RELATED"/>
    <property type="match status" value="1"/>
</dbReference>
<evidence type="ECO:0000259" key="6">
    <source>
        <dbReference type="Pfam" id="PF14759"/>
    </source>
</evidence>
<dbReference type="Proteomes" id="UP001596047">
    <property type="component" value="Unassembled WGS sequence"/>
</dbReference>
<evidence type="ECO:0000256" key="3">
    <source>
        <dbReference type="ARBA" id="ARBA00022827"/>
    </source>
</evidence>
<dbReference type="SUPFAM" id="SSF51905">
    <property type="entry name" value="FAD/NAD(P)-binding domain"/>
    <property type="match status" value="1"/>
</dbReference>
<dbReference type="RefSeq" id="WP_379189167.1">
    <property type="nucleotide sequence ID" value="NZ_JBHSOW010000058.1"/>
</dbReference>
<dbReference type="Pfam" id="PF14759">
    <property type="entry name" value="Reductase_C"/>
    <property type="match status" value="1"/>
</dbReference>
<feature type="domain" description="FAD/NAD(P)-binding" evidence="5">
    <location>
        <begin position="6"/>
        <end position="303"/>
    </location>
</feature>
<dbReference type="Pfam" id="PF07992">
    <property type="entry name" value="Pyr_redox_2"/>
    <property type="match status" value="1"/>
</dbReference>
<comment type="caution">
    <text evidence="7">The sequence shown here is derived from an EMBL/GenBank/DDBJ whole genome shotgun (WGS) entry which is preliminary data.</text>
</comment>
<evidence type="ECO:0000313" key="8">
    <source>
        <dbReference type="Proteomes" id="UP001596047"/>
    </source>
</evidence>
<keyword evidence="4" id="KW-0560">Oxidoreductase</keyword>
<gene>
    <name evidence="7" type="ORF">ACFPYJ_16020</name>
</gene>
<dbReference type="SUPFAM" id="SSF55424">
    <property type="entry name" value="FAD/NAD-linked reductases, dimerisation (C-terminal) domain"/>
    <property type="match status" value="1"/>
</dbReference>